<dbReference type="InterPro" id="IPR056681">
    <property type="entry name" value="DUF7779"/>
</dbReference>
<evidence type="ECO:0000256" key="4">
    <source>
        <dbReference type="ARBA" id="ARBA00022701"/>
    </source>
</evidence>
<dbReference type="Proteomes" id="UP000193144">
    <property type="component" value="Unassembled WGS sequence"/>
</dbReference>
<evidence type="ECO:0000256" key="2">
    <source>
        <dbReference type="ARBA" id="ARBA00009622"/>
    </source>
</evidence>
<evidence type="ECO:0000256" key="6">
    <source>
        <dbReference type="ARBA" id="ARBA00022803"/>
    </source>
</evidence>
<dbReference type="Pfam" id="PF13424">
    <property type="entry name" value="TPR_12"/>
    <property type="match status" value="3"/>
</dbReference>
<dbReference type="InterPro" id="IPR027417">
    <property type="entry name" value="P-loop_NTPase"/>
</dbReference>
<dbReference type="GO" id="GO:0005737">
    <property type="term" value="C:cytoplasm"/>
    <property type="evidence" value="ECO:0007669"/>
    <property type="project" value="TreeGrafter"/>
</dbReference>
<organism evidence="11 12">
    <name type="scientific">Clohesyomyces aquaticus</name>
    <dbReference type="NCBI Taxonomy" id="1231657"/>
    <lineage>
        <taxon>Eukaryota</taxon>
        <taxon>Fungi</taxon>
        <taxon>Dikarya</taxon>
        <taxon>Ascomycota</taxon>
        <taxon>Pezizomycotina</taxon>
        <taxon>Dothideomycetes</taxon>
        <taxon>Pleosporomycetidae</taxon>
        <taxon>Pleosporales</taxon>
        <taxon>Lindgomycetaceae</taxon>
        <taxon>Clohesyomyces</taxon>
    </lineage>
</organism>
<dbReference type="Pfam" id="PF13374">
    <property type="entry name" value="TPR_10"/>
    <property type="match status" value="4"/>
</dbReference>
<evidence type="ECO:0000256" key="8">
    <source>
        <dbReference type="ARBA" id="ARBA00023175"/>
    </source>
</evidence>
<evidence type="ECO:0000313" key="11">
    <source>
        <dbReference type="EMBL" id="ORY08034.1"/>
    </source>
</evidence>
<dbReference type="GO" id="GO:0007018">
    <property type="term" value="P:microtubule-based movement"/>
    <property type="evidence" value="ECO:0007669"/>
    <property type="project" value="TreeGrafter"/>
</dbReference>
<evidence type="ECO:0000256" key="5">
    <source>
        <dbReference type="ARBA" id="ARBA00022737"/>
    </source>
</evidence>
<dbReference type="InterPro" id="IPR019734">
    <property type="entry name" value="TPR_rpt"/>
</dbReference>
<evidence type="ECO:0000313" key="12">
    <source>
        <dbReference type="Proteomes" id="UP000193144"/>
    </source>
</evidence>
<keyword evidence="7" id="KW-0175">Coiled coil</keyword>
<accession>A0A1Y1ZCZ4</accession>
<evidence type="ECO:0000256" key="1">
    <source>
        <dbReference type="ARBA" id="ARBA00004245"/>
    </source>
</evidence>
<dbReference type="Gene3D" id="1.25.40.10">
    <property type="entry name" value="Tetratricopeptide repeat domain"/>
    <property type="match status" value="3"/>
</dbReference>
<name>A0A1Y1ZCZ4_9PLEO</name>
<dbReference type="SMART" id="SM00028">
    <property type="entry name" value="TPR"/>
    <property type="match status" value="7"/>
</dbReference>
<keyword evidence="3" id="KW-0963">Cytoplasm</keyword>
<dbReference type="EMBL" id="MCFA01000104">
    <property type="protein sequence ID" value="ORY08034.1"/>
    <property type="molecule type" value="Genomic_DNA"/>
</dbReference>
<keyword evidence="12" id="KW-1185">Reference proteome</keyword>
<keyword evidence="4" id="KW-0493">Microtubule</keyword>
<keyword evidence="6" id="KW-0802">TPR repeat</keyword>
<evidence type="ECO:0000259" key="10">
    <source>
        <dbReference type="Pfam" id="PF25000"/>
    </source>
</evidence>
<evidence type="ECO:0000256" key="3">
    <source>
        <dbReference type="ARBA" id="ARBA00022490"/>
    </source>
</evidence>
<dbReference type="InterPro" id="IPR002151">
    <property type="entry name" value="Kinesin_light"/>
</dbReference>
<dbReference type="PANTHER" id="PTHR45783">
    <property type="entry name" value="KINESIN LIGHT CHAIN"/>
    <property type="match status" value="1"/>
</dbReference>
<keyword evidence="8" id="KW-0505">Motor protein</keyword>
<dbReference type="SUPFAM" id="SSF48452">
    <property type="entry name" value="TPR-like"/>
    <property type="match status" value="1"/>
</dbReference>
<dbReference type="AlphaFoldDB" id="A0A1Y1ZCZ4"/>
<dbReference type="NCBIfam" id="NF040586">
    <property type="entry name" value="FxSxx_TPR"/>
    <property type="match status" value="1"/>
</dbReference>
<dbReference type="SUPFAM" id="SSF52540">
    <property type="entry name" value="P-loop containing nucleoside triphosphate hydrolases"/>
    <property type="match status" value="1"/>
</dbReference>
<dbReference type="STRING" id="1231657.A0A1Y1ZCZ4"/>
<dbReference type="Gene3D" id="3.40.50.300">
    <property type="entry name" value="P-loop containing nucleotide triphosphate hydrolases"/>
    <property type="match status" value="1"/>
</dbReference>
<comment type="similarity">
    <text evidence="2">Belongs to the kinesin light chain family.</text>
</comment>
<dbReference type="Gene3D" id="3.40.50.1820">
    <property type="entry name" value="alpha/beta hydrolase"/>
    <property type="match status" value="1"/>
</dbReference>
<proteinExistence type="inferred from homology"/>
<dbReference type="PANTHER" id="PTHR45783:SF3">
    <property type="entry name" value="KINESIN LIGHT CHAIN"/>
    <property type="match status" value="1"/>
</dbReference>
<keyword evidence="5" id="KW-0677">Repeat</keyword>
<dbReference type="GO" id="GO:0005871">
    <property type="term" value="C:kinesin complex"/>
    <property type="evidence" value="ECO:0007669"/>
    <property type="project" value="InterPro"/>
</dbReference>
<comment type="caution">
    <text evidence="11">The sequence shown here is derived from an EMBL/GenBank/DDBJ whole genome shotgun (WGS) entry which is preliminary data.</text>
</comment>
<gene>
    <name evidence="11" type="ORF">BCR34DRAFT_542277</name>
</gene>
<feature type="domain" description="DUF7779" evidence="10">
    <location>
        <begin position="607"/>
        <end position="683"/>
    </location>
</feature>
<dbReference type="InterPro" id="IPR029058">
    <property type="entry name" value="AB_hydrolase_fold"/>
</dbReference>
<dbReference type="Pfam" id="PF25000">
    <property type="entry name" value="DUF7779"/>
    <property type="match status" value="1"/>
</dbReference>
<dbReference type="OrthoDB" id="1658288at2759"/>
<protein>
    <recommendedName>
        <fullName evidence="10">DUF7779 domain-containing protein</fullName>
    </recommendedName>
</protein>
<dbReference type="InterPro" id="IPR011990">
    <property type="entry name" value="TPR-like_helical_dom_sf"/>
</dbReference>
<dbReference type="GO" id="GO:0019894">
    <property type="term" value="F:kinesin binding"/>
    <property type="evidence" value="ECO:0007669"/>
    <property type="project" value="TreeGrafter"/>
</dbReference>
<evidence type="ECO:0000256" key="9">
    <source>
        <dbReference type="ARBA" id="ARBA00023212"/>
    </source>
</evidence>
<dbReference type="SUPFAM" id="SSF53474">
    <property type="entry name" value="alpha/beta-Hydrolases"/>
    <property type="match status" value="1"/>
</dbReference>
<comment type="subcellular location">
    <subcellularLocation>
        <location evidence="1">Cytoplasm</location>
        <location evidence="1">Cytoskeleton</location>
    </subcellularLocation>
</comment>
<dbReference type="GO" id="GO:0005874">
    <property type="term" value="C:microtubule"/>
    <property type="evidence" value="ECO:0007669"/>
    <property type="project" value="UniProtKB-KW"/>
</dbReference>
<reference evidence="11 12" key="1">
    <citation type="submission" date="2016-07" db="EMBL/GenBank/DDBJ databases">
        <title>Pervasive Adenine N6-methylation of Active Genes in Fungi.</title>
        <authorList>
            <consortium name="DOE Joint Genome Institute"/>
            <person name="Mondo S.J."/>
            <person name="Dannebaum R.O."/>
            <person name="Kuo R.C."/>
            <person name="Labutti K."/>
            <person name="Haridas S."/>
            <person name="Kuo A."/>
            <person name="Salamov A."/>
            <person name="Ahrendt S.R."/>
            <person name="Lipzen A."/>
            <person name="Sullivan W."/>
            <person name="Andreopoulos W.B."/>
            <person name="Clum A."/>
            <person name="Lindquist E."/>
            <person name="Daum C."/>
            <person name="Ramamoorthy G.K."/>
            <person name="Gryganskyi A."/>
            <person name="Culley D."/>
            <person name="Magnuson J.K."/>
            <person name="James T.Y."/>
            <person name="O'Malley M.A."/>
            <person name="Stajich J.E."/>
            <person name="Spatafora J.W."/>
            <person name="Visel A."/>
            <person name="Grigoriev I.V."/>
        </authorList>
    </citation>
    <scope>NUCLEOTIDE SEQUENCE [LARGE SCALE GENOMIC DNA]</scope>
    <source>
        <strain evidence="11 12">CBS 115471</strain>
    </source>
</reference>
<sequence length="1175" mass="131719">MAAVHRHGFTSLSGEDTSAEQSSLNIIFVHGLRGHPQGTWETAPVATKEHRNDATKKHRSVKSWFLQREAASLPTSTGQAHASSSSLSSVFWPEQYLAPDIPQARVWTYGYNADVIGGLFQANNKNSISQHGRDLSVRLEREIDNSQPIAFVVHSLGGIIVKDAIRRSDKIRERTKLIIFLGTPHRGSAYAGWGQIASNLARLALQDSNKKMLEALEVNSEVLDNIHEEFKTIVFKGGIKIHSFQEARGISGMKGLDEKVVDDFSSKLDLPQQLEIVESIDADHMQMARYNSKNDQGYRAIRGILRSFVQQELESSPDALFMVPFAKDDLFVGREDIISEISRKRAASRSHTRLALVGLGGIGKSQIAIEYAYRVQQAEPHTLVVWIHASNRTRFEQRYRDIADSMLLPGREDPKVDVLQLVCAWLSDRRHGQWLIILDNADDDAVFFGGDKDSASPAQVGDITSHKMPLGSFLPQTQNGTILITSRNNLAATNLVGTYGSVVRVEPMEEEDALALLKTRVLFNDLDKAEAKALVQALERIPLAITQAAAYINTRAQTTTMSSYLDLFRESEANQVRLLGRKGLQDLRRDHSIRHAVIATWQISFTQIQKTEQSAVDLLALMSMFDRQGIPMSLLRKSTNQLDFDDALAPLLSFSLVQADVGKQSFGMHRLVQLSVRTWLEADRQLSRWIKESIRVMSTAFPSGDYKTWVDCQAFLSHSREAMGHATGDEEDMMNQARIGLRVGWYLLLRGEYKAAEKVDRMCVGVREKVLGEEHPDTLTSVNQLGSVLESQGKYEEAEAMHWRALRGREKVLGVEHPDTLTSVSQLGSVLSRQGKYEEAEAMHQRALRRYEKVLGVEHPDTLTSVSQLGLVLLRQGKYEEAEAMHRRALRGYEKVLGVEHPHTLTSVSQLGSVLDSQGKYEEAEAMHWRALRGREKVLGVEHPVTLTSVSELGSVLSRQGKYEEAEAMHRRALRRYEKVLGVEHPDTLTSVSQLGSVLSRQGKYEEAEAMHLRALRGSEKVLGVEHPDTLTSVSQLGSALLGQGKYEEAEAMDQRALRGYKKVLGVEHPHTLTSMANLASTFWRQGRWKDAEDLEVQVMETKKRVLGPEHLDTLTAMGNLAFTLKSQCQNEEAISLMDTCFQLRKRILGDHHPYTKSSLETLNKWQMENIEIGK</sequence>
<keyword evidence="9" id="KW-0206">Cytoskeleton</keyword>
<evidence type="ECO:0000256" key="7">
    <source>
        <dbReference type="ARBA" id="ARBA00023054"/>
    </source>
</evidence>